<dbReference type="PANTHER" id="PTHR31758">
    <property type="entry name" value="BTB/POZ DOMAIN-CONTAINING PROTEIN YLR108C"/>
    <property type="match status" value="1"/>
</dbReference>
<gene>
    <name evidence="1" type="ORF">LADA_0F02498G</name>
</gene>
<keyword evidence="2" id="KW-1185">Reference proteome</keyword>
<reference evidence="1 2" key="1">
    <citation type="submission" date="2016-03" db="EMBL/GenBank/DDBJ databases">
        <authorList>
            <person name="Devillers H."/>
        </authorList>
    </citation>
    <scope>NUCLEOTIDE SEQUENCE [LARGE SCALE GENOMIC DNA]</scope>
    <source>
        <strain evidence="1">CBS 10888</strain>
    </source>
</reference>
<dbReference type="Gene3D" id="3.30.710.10">
    <property type="entry name" value="Potassium Channel Kv1.1, Chain A"/>
    <property type="match status" value="2"/>
</dbReference>
<dbReference type="STRING" id="1266660.A0A1G4JIE5"/>
<dbReference type="Proteomes" id="UP000190274">
    <property type="component" value="Chromosome F"/>
</dbReference>
<dbReference type="AlphaFoldDB" id="A0A1G4JIE5"/>
<dbReference type="EMBL" id="LT598458">
    <property type="protein sequence ID" value="SCU90208.1"/>
    <property type="molecule type" value="Genomic_DNA"/>
</dbReference>
<sequence length="436" mass="49746">MSLSLSLKPKGPLPPEQMFSLQVGTKLFQISGYSLNSDSPNLFTQYFSENDASSTLFIDRSPQVFNLIVDHLRGYTVNIQDETQFTFCFLDAVYFRLPRLQDLLKNSDYYYVCVGGRHFKLPKTLVSQTGNFPNYFEMTCSSLFDDVQAIYQTMNLARPPPQSPPYVNRSPEFFADLIGILRGGVLDLTPERRKSLIQECRYYRFLRLEQQLVPCQVKWNPILQVEEIVINLSDIKAKFVSLPQPEVSSPSADEPTAKKRRLAANCDWESVKYRRPFVDADITFARELIFQIANLEATLFFIKNSKTIHVAISGQTLSKFKMVFQRLLKEHNIEISTYMKRGSILVLPACLSLCSLQVNSVPCRNVSAMVEELQLTDQVLDFNNPSIIPQLVPGLKLDLTKSLWKLGVSEKKIMMIAVKADAVSGLKEYHKTLEYI</sequence>
<protein>
    <submittedName>
        <fullName evidence="1">LADA_0F02498g1_1</fullName>
    </submittedName>
</protein>
<name>A0A1G4JIE5_9SACH</name>
<evidence type="ECO:0000313" key="2">
    <source>
        <dbReference type="Proteomes" id="UP000190274"/>
    </source>
</evidence>
<organism evidence="1 2">
    <name type="scientific">Lachancea dasiensis</name>
    <dbReference type="NCBI Taxonomy" id="1072105"/>
    <lineage>
        <taxon>Eukaryota</taxon>
        <taxon>Fungi</taxon>
        <taxon>Dikarya</taxon>
        <taxon>Ascomycota</taxon>
        <taxon>Saccharomycotina</taxon>
        <taxon>Saccharomycetes</taxon>
        <taxon>Saccharomycetales</taxon>
        <taxon>Saccharomycetaceae</taxon>
        <taxon>Lachancea</taxon>
    </lineage>
</organism>
<accession>A0A1G4JIE5</accession>
<proteinExistence type="predicted"/>
<dbReference type="PANTHER" id="PTHR31758:SF2">
    <property type="entry name" value="BTB_POZ DOMAIN-CONTAINING PROTEIN YLR108C"/>
    <property type="match status" value="1"/>
</dbReference>
<dbReference type="SUPFAM" id="SSF54695">
    <property type="entry name" value="POZ domain"/>
    <property type="match status" value="2"/>
</dbReference>
<evidence type="ECO:0000313" key="1">
    <source>
        <dbReference type="EMBL" id="SCU90208.1"/>
    </source>
</evidence>
<dbReference type="OrthoDB" id="2414723at2759"/>
<dbReference type="InterPro" id="IPR011333">
    <property type="entry name" value="SKP1/BTB/POZ_sf"/>
</dbReference>